<evidence type="ECO:0000256" key="2">
    <source>
        <dbReference type="SAM" id="Phobius"/>
    </source>
</evidence>
<name>D2R3F2_PIRSD</name>
<organism evidence="3 4">
    <name type="scientific">Pirellula staleyi (strain ATCC 27377 / DSM 6068 / ICPB 4128)</name>
    <name type="common">Pirella staleyi</name>
    <dbReference type="NCBI Taxonomy" id="530564"/>
    <lineage>
        <taxon>Bacteria</taxon>
        <taxon>Pseudomonadati</taxon>
        <taxon>Planctomycetota</taxon>
        <taxon>Planctomycetia</taxon>
        <taxon>Pirellulales</taxon>
        <taxon>Pirellulaceae</taxon>
        <taxon>Pirellula</taxon>
    </lineage>
</organism>
<evidence type="ECO:0000313" key="3">
    <source>
        <dbReference type="EMBL" id="ADB15183.1"/>
    </source>
</evidence>
<protein>
    <submittedName>
        <fullName evidence="3">Uncharacterized protein</fullName>
    </submittedName>
</protein>
<feature type="region of interest" description="Disordered" evidence="1">
    <location>
        <begin position="161"/>
        <end position="180"/>
    </location>
</feature>
<feature type="compositionally biased region" description="Polar residues" evidence="1">
    <location>
        <begin position="161"/>
        <end position="170"/>
    </location>
</feature>
<keyword evidence="2" id="KW-0812">Transmembrane</keyword>
<accession>D2R3F2</accession>
<feature type="compositionally biased region" description="Basic and acidic residues" evidence="1">
    <location>
        <begin position="171"/>
        <end position="180"/>
    </location>
</feature>
<dbReference type="EMBL" id="CP001848">
    <property type="protein sequence ID" value="ADB15183.1"/>
    <property type="molecule type" value="Genomic_DNA"/>
</dbReference>
<sequence length="180" mass="21034" precursor="true">MSVPPRHLALNLRTIFLVTTLVAIALIPFAHRPTKRVDFDPSLVFIKQKHGELPGVYETTVHFEKHYQEFYRDYEPFGDLDEFMASSDLGLSVRFSSRDKSKLPIPEQALKNYESLLKIIGHDEIEFVKWMDPKSDFWSQAPAEEHIDRLRDWHQIRRSLSPSHKPSLSASDRKKYSLLQ</sequence>
<gene>
    <name evidence="3" type="ordered locus">Psta_0495</name>
</gene>
<reference evidence="3 4" key="1">
    <citation type="journal article" date="2009" name="Stand. Genomic Sci.">
        <title>Complete genome sequence of Pirellula staleyi type strain (ATCC 27377).</title>
        <authorList>
            <person name="Clum A."/>
            <person name="Tindall B.J."/>
            <person name="Sikorski J."/>
            <person name="Ivanova N."/>
            <person name="Mavrommatis K."/>
            <person name="Lucas S."/>
            <person name="Glavina del Rio T."/>
            <person name="Nolan M."/>
            <person name="Chen F."/>
            <person name="Tice H."/>
            <person name="Pitluck S."/>
            <person name="Cheng J.F."/>
            <person name="Chertkov O."/>
            <person name="Brettin T."/>
            <person name="Han C."/>
            <person name="Detter J.C."/>
            <person name="Kuske C."/>
            <person name="Bruce D."/>
            <person name="Goodwin L."/>
            <person name="Ovchinikova G."/>
            <person name="Pati A."/>
            <person name="Mikhailova N."/>
            <person name="Chen A."/>
            <person name="Palaniappan K."/>
            <person name="Land M."/>
            <person name="Hauser L."/>
            <person name="Chang Y.J."/>
            <person name="Jeffries C.D."/>
            <person name="Chain P."/>
            <person name="Rohde M."/>
            <person name="Goker M."/>
            <person name="Bristow J."/>
            <person name="Eisen J.A."/>
            <person name="Markowitz V."/>
            <person name="Hugenholtz P."/>
            <person name="Kyrpides N.C."/>
            <person name="Klenk H.P."/>
            <person name="Lapidus A."/>
        </authorList>
    </citation>
    <scope>NUCLEOTIDE SEQUENCE [LARGE SCALE GENOMIC DNA]</scope>
    <source>
        <strain evidence="4">ATCC 27377 / DSM 6068 / ICPB 4128</strain>
    </source>
</reference>
<evidence type="ECO:0000256" key="1">
    <source>
        <dbReference type="SAM" id="MobiDB-lite"/>
    </source>
</evidence>
<dbReference type="HOGENOM" id="CLU_1494899_0_0_0"/>
<dbReference type="STRING" id="530564.Psta_0495"/>
<proteinExistence type="predicted"/>
<keyword evidence="4" id="KW-1185">Reference proteome</keyword>
<keyword evidence="2" id="KW-1133">Transmembrane helix</keyword>
<dbReference type="KEGG" id="psl:Psta_0495"/>
<evidence type="ECO:0000313" key="4">
    <source>
        <dbReference type="Proteomes" id="UP000001887"/>
    </source>
</evidence>
<dbReference type="Proteomes" id="UP000001887">
    <property type="component" value="Chromosome"/>
</dbReference>
<dbReference type="AlphaFoldDB" id="D2R3F2"/>
<keyword evidence="2" id="KW-0472">Membrane</keyword>
<feature type="transmembrane region" description="Helical" evidence="2">
    <location>
        <begin position="12"/>
        <end position="30"/>
    </location>
</feature>